<evidence type="ECO:0000313" key="3">
    <source>
        <dbReference type="Proteomes" id="UP000823674"/>
    </source>
</evidence>
<proteinExistence type="predicted"/>
<comment type="caution">
    <text evidence="2">The sequence shown here is derived from an EMBL/GenBank/DDBJ whole genome shotgun (WGS) entry which is preliminary data.</text>
</comment>
<evidence type="ECO:0000256" key="1">
    <source>
        <dbReference type="SAM" id="MobiDB-lite"/>
    </source>
</evidence>
<protein>
    <submittedName>
        <fullName evidence="2">Uncharacterized protein</fullName>
    </submittedName>
</protein>
<accession>A0ABQ7N9S5</accession>
<dbReference type="EMBL" id="JADBGQ010000003">
    <property type="protein sequence ID" value="KAG5407647.1"/>
    <property type="molecule type" value="Genomic_DNA"/>
</dbReference>
<sequence>MRSETFDCVLSQKKGVKPIKTTTDPPHRSPPINTPPINTPPISQTTTDPPPIETTTVGRKERTFIVLDNFIKGDLSHGEPHVEGLFPELLPLRNWCIKKTT</sequence>
<name>A0ABQ7N9S5_BRACM</name>
<feature type="compositionally biased region" description="Pro residues" evidence="1">
    <location>
        <begin position="28"/>
        <end position="39"/>
    </location>
</feature>
<organism evidence="2 3">
    <name type="scientific">Brassica rapa subsp. trilocularis</name>
    <dbReference type="NCBI Taxonomy" id="1813537"/>
    <lineage>
        <taxon>Eukaryota</taxon>
        <taxon>Viridiplantae</taxon>
        <taxon>Streptophyta</taxon>
        <taxon>Embryophyta</taxon>
        <taxon>Tracheophyta</taxon>
        <taxon>Spermatophyta</taxon>
        <taxon>Magnoliopsida</taxon>
        <taxon>eudicotyledons</taxon>
        <taxon>Gunneridae</taxon>
        <taxon>Pentapetalae</taxon>
        <taxon>rosids</taxon>
        <taxon>malvids</taxon>
        <taxon>Brassicales</taxon>
        <taxon>Brassicaceae</taxon>
        <taxon>Brassiceae</taxon>
        <taxon>Brassica</taxon>
    </lineage>
</organism>
<feature type="region of interest" description="Disordered" evidence="1">
    <location>
        <begin position="1"/>
        <end position="55"/>
    </location>
</feature>
<reference evidence="2 3" key="1">
    <citation type="submission" date="2021-03" db="EMBL/GenBank/DDBJ databases">
        <authorList>
            <person name="King G.J."/>
            <person name="Bancroft I."/>
            <person name="Baten A."/>
            <person name="Bloomfield J."/>
            <person name="Borpatragohain P."/>
            <person name="He Z."/>
            <person name="Irish N."/>
            <person name="Irwin J."/>
            <person name="Liu K."/>
            <person name="Mauleon R.P."/>
            <person name="Moore J."/>
            <person name="Morris R."/>
            <person name="Ostergaard L."/>
            <person name="Wang B."/>
            <person name="Wells R."/>
        </authorList>
    </citation>
    <scope>NUCLEOTIDE SEQUENCE [LARGE SCALE GENOMIC DNA]</scope>
    <source>
        <strain evidence="2">R-o-18</strain>
        <tissue evidence="2">Leaf</tissue>
    </source>
</reference>
<gene>
    <name evidence="2" type="primary">A03p068620.1_BraROA</name>
    <name evidence="2" type="ORF">IGI04_013766</name>
</gene>
<evidence type="ECO:0000313" key="2">
    <source>
        <dbReference type="EMBL" id="KAG5407647.1"/>
    </source>
</evidence>
<keyword evidence="3" id="KW-1185">Reference proteome</keyword>
<dbReference type="Proteomes" id="UP000823674">
    <property type="component" value="Chromosome A03"/>
</dbReference>